<gene>
    <name evidence="1" type="ORF">UFOVP343_59</name>
</gene>
<reference evidence="1" key="1">
    <citation type="submission" date="2020-04" db="EMBL/GenBank/DDBJ databases">
        <authorList>
            <person name="Chiriac C."/>
            <person name="Salcher M."/>
            <person name="Ghai R."/>
            <person name="Kavagutti S V."/>
        </authorList>
    </citation>
    <scope>NUCLEOTIDE SEQUENCE</scope>
</reference>
<sequence>MAKWKIVEDDDKGYDLSEHMEEVDYQAKISSDGGPSSYYDFPSDWITLNDYIEYKSEWQWGADSFHLANITKAGCRWGDKEGTTKIYDAKKIVYSALRVLRRLAGTQNVRDFLQKLLDDEQFK</sequence>
<proteinExistence type="predicted"/>
<organism evidence="1">
    <name type="scientific">uncultured Caudovirales phage</name>
    <dbReference type="NCBI Taxonomy" id="2100421"/>
    <lineage>
        <taxon>Viruses</taxon>
        <taxon>Duplodnaviria</taxon>
        <taxon>Heunggongvirae</taxon>
        <taxon>Uroviricota</taxon>
        <taxon>Caudoviricetes</taxon>
        <taxon>Peduoviridae</taxon>
        <taxon>Maltschvirus</taxon>
        <taxon>Maltschvirus maltsch</taxon>
    </lineage>
</organism>
<name>A0A6J5LXV3_9CAUD</name>
<protein>
    <submittedName>
        <fullName evidence="1">Uncharacterized protein</fullName>
    </submittedName>
</protein>
<dbReference type="EMBL" id="LR796358">
    <property type="protein sequence ID" value="CAB4139325.1"/>
    <property type="molecule type" value="Genomic_DNA"/>
</dbReference>
<accession>A0A6J5LXV3</accession>
<evidence type="ECO:0000313" key="1">
    <source>
        <dbReference type="EMBL" id="CAB4139325.1"/>
    </source>
</evidence>